<name>A0A377I876_AVIPA</name>
<dbReference type="NCBIfam" id="TIGR00449">
    <property type="entry name" value="tgt_general"/>
    <property type="match status" value="1"/>
</dbReference>
<comment type="function">
    <text evidence="8">Catalyzes the base-exchange of a guanine (G) residue with the queuine precursor 7-aminomethyl-7-deazaguanine (PreQ1) at position 34 (anticodon wobble position) in tRNAs with GU(N) anticodons (tRNA-Asp, -Asn, -His and -Tyr). Catalysis occurs through a double-displacement mechanism. The nucleophile active site attacks the C1' of nucleotide 34 to detach the guanine base from the RNA, forming a covalent enzyme-RNA intermediate. The proton acceptor active site deprotonates the incoming PreQ1, allowing a nucleophilic attack on the C1' of the ribose to form the product. After dissociation, two additional enzymatic reactions on the tRNA convert PreQ1 to queuine (Q), resulting in the hypermodified nucleoside queuosine (7-(((4,5-cis-dihydroxy-2-cyclopenten-1-yl)amino)methyl)-7-deazaguanosine).</text>
</comment>
<comment type="similarity">
    <text evidence="8">Belongs to the queuine tRNA-ribosyltransferase family.</text>
</comment>
<evidence type="ECO:0000256" key="5">
    <source>
        <dbReference type="ARBA" id="ARBA00022723"/>
    </source>
</evidence>
<evidence type="ECO:0000256" key="3">
    <source>
        <dbReference type="ARBA" id="ARBA00022679"/>
    </source>
</evidence>
<feature type="region of interest" description="RNA binding" evidence="8">
    <location>
        <begin position="251"/>
        <end position="257"/>
    </location>
</feature>
<organism evidence="11 12">
    <name type="scientific">Avibacterium paragallinarum</name>
    <name type="common">Haemophilus gallinarum</name>
    <dbReference type="NCBI Taxonomy" id="728"/>
    <lineage>
        <taxon>Bacteria</taxon>
        <taxon>Pseudomonadati</taxon>
        <taxon>Pseudomonadota</taxon>
        <taxon>Gammaproteobacteria</taxon>
        <taxon>Pasteurellales</taxon>
        <taxon>Pasteurellaceae</taxon>
        <taxon>Avibacterium</taxon>
    </lineage>
</organism>
<feature type="binding site" evidence="8">
    <location>
        <position position="308"/>
    </location>
    <ligand>
        <name>Zn(2+)</name>
        <dbReference type="ChEBI" id="CHEBI:29105"/>
    </ligand>
</feature>
<proteinExistence type="inferred from homology"/>
<evidence type="ECO:0000256" key="6">
    <source>
        <dbReference type="ARBA" id="ARBA00022785"/>
    </source>
</evidence>
<feature type="binding site" evidence="8">
    <location>
        <position position="193"/>
    </location>
    <ligand>
        <name>substrate</name>
    </ligand>
</feature>
<dbReference type="InterPro" id="IPR036511">
    <property type="entry name" value="TGT-like_sf"/>
</dbReference>
<dbReference type="PANTHER" id="PTHR46499">
    <property type="entry name" value="QUEUINE TRNA-RIBOSYLTRANSFERASE"/>
    <property type="match status" value="1"/>
</dbReference>
<evidence type="ECO:0000256" key="2">
    <source>
        <dbReference type="ARBA" id="ARBA00022676"/>
    </source>
</evidence>
<comment type="cofactor">
    <cofactor evidence="8">
        <name>Zn(2+)</name>
        <dbReference type="ChEBI" id="CHEBI:29105"/>
    </cofactor>
    <text evidence="8">Binds 1 zinc ion per subunit.</text>
</comment>
<feature type="region of interest" description="Disordered" evidence="9">
    <location>
        <begin position="380"/>
        <end position="402"/>
    </location>
</feature>
<comment type="subunit">
    <text evidence="8">Homodimer. Within each dimer, one monomer is responsible for RNA recognition and catalysis, while the other monomer binds to the replacement base PreQ1.</text>
</comment>
<protein>
    <recommendedName>
        <fullName evidence="8">Queuine tRNA-ribosyltransferase</fullName>
        <ecNumber evidence="8">2.4.2.29</ecNumber>
    </recommendedName>
    <alternativeName>
        <fullName evidence="8">Guanine insertion enzyme</fullName>
    </alternativeName>
    <alternativeName>
        <fullName evidence="8">tRNA-guanine transglycosylase</fullName>
    </alternativeName>
</protein>
<feature type="region of interest" description="RNA binding; important for wobble base 34 recognition" evidence="8">
    <location>
        <begin position="275"/>
        <end position="279"/>
    </location>
</feature>
<evidence type="ECO:0000256" key="4">
    <source>
        <dbReference type="ARBA" id="ARBA00022694"/>
    </source>
</evidence>
<dbReference type="InterPro" id="IPR004803">
    <property type="entry name" value="TGT"/>
</dbReference>
<sequence>MTMKFKLHKTDGTARRGTMTFQRPQGEFEVQTPAFMPVGTYGTVKGMTPEEVRETGAEILLGNTFHLWLRPGQEIMRKHGDLHDFMNWHRPILTDSGGFQVFSLGKLRKITEEGVKFQNPINGERIFLSPEKSMEIQYDLGSDIVMIFDECTPYPATFDYAKKSMEMSLRWAKRSRNRFDELGNQNALFGIVQGGVYEELRKVSVEGLVEIGFDGYAVGGLAVGEPKEDMHRILEYVCPQLPADKPRYLMGVGKPEDLVEGVRRGIDMFDCVMPTRNARNGHLFVTDGIVKIRNAKYRDDTSPLDPECDCYTCKNYTKAYLYHLDKCGEILGARLNTIHNLRYYQRLMAQIRQAIDEDRFDQFVVDFYARIGKPVPPLQSEVQQNAQAANAQSSSPQGEQNA</sequence>
<keyword evidence="5 8" id="KW-0479">Metal-binding</keyword>
<feature type="compositionally biased region" description="Low complexity" evidence="9">
    <location>
        <begin position="383"/>
        <end position="395"/>
    </location>
</feature>
<feature type="binding site" evidence="8">
    <location>
        <position position="339"/>
    </location>
    <ligand>
        <name>Zn(2+)</name>
        <dbReference type="ChEBI" id="CHEBI:29105"/>
    </ligand>
</feature>
<dbReference type="NCBIfam" id="TIGR00430">
    <property type="entry name" value="Q_tRNA_tgt"/>
    <property type="match status" value="1"/>
</dbReference>
<dbReference type="UniPathway" id="UPA00392"/>
<dbReference type="PANTHER" id="PTHR46499:SF1">
    <property type="entry name" value="QUEUINE TRNA-RIBOSYLTRANSFERASE"/>
    <property type="match status" value="1"/>
</dbReference>
<comment type="pathway">
    <text evidence="1 8">tRNA modification; tRNA-queuosine biosynthesis.</text>
</comment>
<keyword evidence="4 8" id="KW-0819">tRNA processing</keyword>
<dbReference type="FunFam" id="3.20.20.105:FF:000001">
    <property type="entry name" value="Queuine tRNA-ribosyltransferase"/>
    <property type="match status" value="1"/>
</dbReference>
<evidence type="ECO:0000256" key="8">
    <source>
        <dbReference type="HAMAP-Rule" id="MF_00168"/>
    </source>
</evidence>
<dbReference type="GO" id="GO:0008479">
    <property type="term" value="F:tRNA-guanosine(34) queuine transglycosylase activity"/>
    <property type="evidence" value="ECO:0007669"/>
    <property type="project" value="UniProtKB-UniRule"/>
</dbReference>
<dbReference type="EC" id="2.4.2.29" evidence="8"/>
<dbReference type="EMBL" id="UGHK01000002">
    <property type="protein sequence ID" value="STO71515.1"/>
    <property type="molecule type" value="Genomic_DNA"/>
</dbReference>
<feature type="binding site" evidence="8">
    <location>
        <begin position="95"/>
        <end position="99"/>
    </location>
    <ligand>
        <name>substrate</name>
    </ligand>
</feature>
<dbReference type="Pfam" id="PF01702">
    <property type="entry name" value="TGT"/>
    <property type="match status" value="1"/>
</dbReference>
<feature type="binding site" evidence="8">
    <location>
        <position position="220"/>
    </location>
    <ligand>
        <name>substrate</name>
    </ligand>
</feature>
<evidence type="ECO:0000313" key="12">
    <source>
        <dbReference type="Proteomes" id="UP000254465"/>
    </source>
</evidence>
<keyword evidence="2 8" id="KW-0328">Glycosyltransferase</keyword>
<dbReference type="Proteomes" id="UP000254465">
    <property type="component" value="Unassembled WGS sequence"/>
</dbReference>
<dbReference type="SUPFAM" id="SSF51713">
    <property type="entry name" value="tRNA-guanine transglycosylase"/>
    <property type="match status" value="1"/>
</dbReference>
<dbReference type="GO" id="GO:0046872">
    <property type="term" value="F:metal ion binding"/>
    <property type="evidence" value="ECO:0007669"/>
    <property type="project" value="UniProtKB-KW"/>
</dbReference>
<dbReference type="GO" id="GO:0008616">
    <property type="term" value="P:tRNA queuosine(34) biosynthetic process"/>
    <property type="evidence" value="ECO:0007669"/>
    <property type="project" value="UniProtKB-UniRule"/>
</dbReference>
<feature type="domain" description="tRNA-guanine(15) transglycosylase-like" evidence="10">
    <location>
        <begin position="13"/>
        <end position="370"/>
    </location>
</feature>
<feature type="active site" description="Proton acceptor" evidence="8">
    <location>
        <position position="95"/>
    </location>
</feature>
<accession>A0A377I876</accession>
<keyword evidence="8" id="KW-0862">Zinc</keyword>
<dbReference type="Gene3D" id="3.20.20.105">
    <property type="entry name" value="Queuine tRNA-ribosyltransferase-like"/>
    <property type="match status" value="1"/>
</dbReference>
<reference evidence="11 12" key="1">
    <citation type="submission" date="2018-06" db="EMBL/GenBank/DDBJ databases">
        <authorList>
            <consortium name="Pathogen Informatics"/>
            <person name="Doyle S."/>
        </authorList>
    </citation>
    <scope>NUCLEOTIDE SEQUENCE [LARGE SCALE GENOMIC DNA]</scope>
    <source>
        <strain evidence="11 12">NCTC11296</strain>
    </source>
</reference>
<evidence type="ECO:0000256" key="1">
    <source>
        <dbReference type="ARBA" id="ARBA00004691"/>
    </source>
</evidence>
<keyword evidence="6 8" id="KW-0671">Queuosine biosynthesis</keyword>
<evidence type="ECO:0000256" key="9">
    <source>
        <dbReference type="SAM" id="MobiDB-lite"/>
    </source>
</evidence>
<dbReference type="AlphaFoldDB" id="A0A377I876"/>
<dbReference type="InterPro" id="IPR050076">
    <property type="entry name" value="ArchSynthase1/Queuine_TRR"/>
</dbReference>
<evidence type="ECO:0000259" key="10">
    <source>
        <dbReference type="Pfam" id="PF01702"/>
    </source>
</evidence>
<evidence type="ECO:0000313" key="11">
    <source>
        <dbReference type="EMBL" id="STO71515.1"/>
    </source>
</evidence>
<feature type="binding site" evidence="8">
    <location>
        <position position="313"/>
    </location>
    <ligand>
        <name>Zn(2+)</name>
        <dbReference type="ChEBI" id="CHEBI:29105"/>
    </ligand>
</feature>
<evidence type="ECO:0000256" key="7">
    <source>
        <dbReference type="ARBA" id="ARBA00050112"/>
    </source>
</evidence>
<dbReference type="GO" id="GO:0005829">
    <property type="term" value="C:cytosol"/>
    <property type="evidence" value="ECO:0007669"/>
    <property type="project" value="TreeGrafter"/>
</dbReference>
<comment type="catalytic activity">
    <reaction evidence="7 8">
        <text>7-aminomethyl-7-carbaguanine + guanosine(34) in tRNA = 7-aminomethyl-7-carbaguanosine(34) in tRNA + guanine</text>
        <dbReference type="Rhea" id="RHEA:24104"/>
        <dbReference type="Rhea" id="RHEA-COMP:10341"/>
        <dbReference type="Rhea" id="RHEA-COMP:10342"/>
        <dbReference type="ChEBI" id="CHEBI:16235"/>
        <dbReference type="ChEBI" id="CHEBI:58703"/>
        <dbReference type="ChEBI" id="CHEBI:74269"/>
        <dbReference type="ChEBI" id="CHEBI:82833"/>
        <dbReference type="EC" id="2.4.2.29"/>
    </reaction>
</comment>
<dbReference type="InterPro" id="IPR002616">
    <property type="entry name" value="tRNA_ribo_trans-like"/>
</dbReference>
<keyword evidence="3 8" id="KW-0808">Transferase</keyword>
<gene>
    <name evidence="8 11" type="primary">tgt</name>
    <name evidence="11" type="ORF">NCTC11296_01418</name>
</gene>
<dbReference type="HAMAP" id="MF_00168">
    <property type="entry name" value="Q_tRNA_Tgt"/>
    <property type="match status" value="1"/>
</dbReference>
<feature type="active site" description="Nucleophile" evidence="8">
    <location>
        <position position="270"/>
    </location>
</feature>
<feature type="binding site" evidence="8">
    <location>
        <position position="149"/>
    </location>
    <ligand>
        <name>substrate</name>
    </ligand>
</feature>
<feature type="binding site" evidence="8">
    <location>
        <position position="310"/>
    </location>
    <ligand>
        <name>Zn(2+)</name>
        <dbReference type="ChEBI" id="CHEBI:29105"/>
    </ligand>
</feature>